<protein>
    <recommendedName>
        <fullName evidence="3">HTH psq-type domain-containing protein</fullName>
    </recommendedName>
</protein>
<dbReference type="AlphaFoldDB" id="A0A0V1K7I9"/>
<accession>A0A0V1K7I9</accession>
<proteinExistence type="predicted"/>
<evidence type="ECO:0008006" key="3">
    <source>
        <dbReference type="Google" id="ProtNLM"/>
    </source>
</evidence>
<gene>
    <name evidence="1" type="ORF">T4C_9545</name>
</gene>
<sequence length="154" mass="17598">MLTNRKRSYTKLSLEDQVRLLSDSDSGLSHRSLAAKFRVSKGQVTDILKRKNEGTRMHEWQVRSTICEGFRKAEFPTDCFENNKMLEGYRENACSLAKTDETSAMKFANGDKDVEITEVLSSSNLEAEVLANFIDEECEEMDVDAADENPVYYY</sequence>
<evidence type="ECO:0000313" key="2">
    <source>
        <dbReference type="Proteomes" id="UP000054826"/>
    </source>
</evidence>
<dbReference type="EMBL" id="JYDV01000011">
    <property type="protein sequence ID" value="KRZ43164.1"/>
    <property type="molecule type" value="Genomic_DNA"/>
</dbReference>
<reference evidence="1 2" key="1">
    <citation type="submission" date="2015-01" db="EMBL/GenBank/DDBJ databases">
        <title>Evolution of Trichinella species and genotypes.</title>
        <authorList>
            <person name="Korhonen P.K."/>
            <person name="Edoardo P."/>
            <person name="Giuseppe L.R."/>
            <person name="Gasser R.B."/>
        </authorList>
    </citation>
    <scope>NUCLEOTIDE SEQUENCE [LARGE SCALE GENOMIC DNA]</scope>
    <source>
        <strain evidence="1">ISS176</strain>
    </source>
</reference>
<organism evidence="1 2">
    <name type="scientific">Trichinella pseudospiralis</name>
    <name type="common">Parasitic roundworm</name>
    <dbReference type="NCBI Taxonomy" id="6337"/>
    <lineage>
        <taxon>Eukaryota</taxon>
        <taxon>Metazoa</taxon>
        <taxon>Ecdysozoa</taxon>
        <taxon>Nematoda</taxon>
        <taxon>Enoplea</taxon>
        <taxon>Dorylaimia</taxon>
        <taxon>Trichinellida</taxon>
        <taxon>Trichinellidae</taxon>
        <taxon>Trichinella</taxon>
    </lineage>
</organism>
<comment type="caution">
    <text evidence="1">The sequence shown here is derived from an EMBL/GenBank/DDBJ whole genome shotgun (WGS) entry which is preliminary data.</text>
</comment>
<dbReference type="Gene3D" id="1.10.10.60">
    <property type="entry name" value="Homeodomain-like"/>
    <property type="match status" value="1"/>
</dbReference>
<evidence type="ECO:0000313" key="1">
    <source>
        <dbReference type="EMBL" id="KRZ43164.1"/>
    </source>
</evidence>
<dbReference type="Proteomes" id="UP000054826">
    <property type="component" value="Unassembled WGS sequence"/>
</dbReference>
<name>A0A0V1K7I9_TRIPS</name>